<dbReference type="EMBL" id="ML145084">
    <property type="protein sequence ID" value="TBU65430.1"/>
    <property type="molecule type" value="Genomic_DNA"/>
</dbReference>
<dbReference type="AlphaFoldDB" id="A0A4Q9PBL5"/>
<accession>A0A4Q9PBL5</accession>
<organism evidence="3 4">
    <name type="scientific">Dichomitus squalens</name>
    <dbReference type="NCBI Taxonomy" id="114155"/>
    <lineage>
        <taxon>Eukaryota</taxon>
        <taxon>Fungi</taxon>
        <taxon>Dikarya</taxon>
        <taxon>Basidiomycota</taxon>
        <taxon>Agaricomycotina</taxon>
        <taxon>Agaricomycetes</taxon>
        <taxon>Polyporales</taxon>
        <taxon>Polyporaceae</taxon>
        <taxon>Dichomitus</taxon>
    </lineage>
</organism>
<evidence type="ECO:0000256" key="2">
    <source>
        <dbReference type="SAM" id="SignalP"/>
    </source>
</evidence>
<feature type="chain" id="PRO_5044239509" evidence="2">
    <location>
        <begin position="20"/>
        <end position="210"/>
    </location>
</feature>
<evidence type="ECO:0000256" key="1">
    <source>
        <dbReference type="SAM" id="MobiDB-lite"/>
    </source>
</evidence>
<protein>
    <submittedName>
        <fullName evidence="3">Uncharacterized protein</fullName>
    </submittedName>
</protein>
<keyword evidence="4" id="KW-1185">Reference proteome</keyword>
<feature type="region of interest" description="Disordered" evidence="1">
    <location>
        <begin position="135"/>
        <end position="186"/>
    </location>
</feature>
<dbReference type="Proteomes" id="UP000292082">
    <property type="component" value="Unassembled WGS sequence"/>
</dbReference>
<name>A0A4Q9PBL5_9APHY</name>
<dbReference type="STRING" id="114155.A0A4Q9PBL5"/>
<feature type="signal peptide" evidence="2">
    <location>
        <begin position="1"/>
        <end position="19"/>
    </location>
</feature>
<keyword evidence="2" id="KW-0732">Signal</keyword>
<proteinExistence type="predicted"/>
<gene>
    <name evidence="3" type="ORF">BD310DRAFT_836181</name>
</gene>
<evidence type="ECO:0000313" key="4">
    <source>
        <dbReference type="Proteomes" id="UP000292082"/>
    </source>
</evidence>
<evidence type="ECO:0000313" key="3">
    <source>
        <dbReference type="EMBL" id="TBU65430.1"/>
    </source>
</evidence>
<feature type="compositionally biased region" description="Low complexity" evidence="1">
    <location>
        <begin position="135"/>
        <end position="183"/>
    </location>
</feature>
<sequence>MRTFASAGALVLCASFAAAQTTLYIPGFDPQAITADEVGTDASGHTTWVIGPGVTSGTYEDAPGIIGSATLVAGASDAHLVWNDPVDSLFLSEDCAINGGIAVCTAVASVEGVISTAIETETATGFVVQGNSAAPTAAAPGGSSGSNTAAATGSTPSAGSAATSGPSKTGSAGASQTSVSASGNGNGAGRMEMSMGLSLGVVGLISALFV</sequence>
<reference evidence="3 4" key="1">
    <citation type="submission" date="2019-01" db="EMBL/GenBank/DDBJ databases">
        <title>Draft genome sequences of three monokaryotic isolates of the white-rot basidiomycete fungus Dichomitus squalens.</title>
        <authorList>
            <consortium name="DOE Joint Genome Institute"/>
            <person name="Lopez S.C."/>
            <person name="Andreopoulos B."/>
            <person name="Pangilinan J."/>
            <person name="Lipzen A."/>
            <person name="Riley R."/>
            <person name="Ahrendt S."/>
            <person name="Ng V."/>
            <person name="Barry K."/>
            <person name="Daum C."/>
            <person name="Grigoriev I.V."/>
            <person name="Hilden K.S."/>
            <person name="Makela M.R."/>
            <person name="de Vries R.P."/>
        </authorList>
    </citation>
    <scope>NUCLEOTIDE SEQUENCE [LARGE SCALE GENOMIC DNA]</scope>
    <source>
        <strain evidence="3 4">CBS 464.89</strain>
    </source>
</reference>